<evidence type="ECO:0000256" key="11">
    <source>
        <dbReference type="ARBA" id="ARBA00023146"/>
    </source>
</evidence>
<evidence type="ECO:0000256" key="7">
    <source>
        <dbReference type="ARBA" id="ARBA00022833"/>
    </source>
</evidence>
<evidence type="ECO:0000256" key="1">
    <source>
        <dbReference type="ARBA" id="ARBA00004496"/>
    </source>
</evidence>
<keyword evidence="12" id="KW-0963">Cytoplasm</keyword>
<dbReference type="Gene3D" id="3.30.930.10">
    <property type="entry name" value="Bira Bifunctional Protein, Domain 2"/>
    <property type="match status" value="1"/>
</dbReference>
<dbReference type="GO" id="GO:0005829">
    <property type="term" value="C:cytosol"/>
    <property type="evidence" value="ECO:0007669"/>
    <property type="project" value="TreeGrafter"/>
</dbReference>
<dbReference type="FunFam" id="3.30.54.20:FF:000001">
    <property type="entry name" value="Alanine--tRNA ligase"/>
    <property type="match status" value="1"/>
</dbReference>
<dbReference type="InParanoid" id="M1Z0G1"/>
<dbReference type="EC" id="6.1.1.7" evidence="12"/>
<dbReference type="RefSeq" id="WP_005009550.1">
    <property type="nucleotide sequence ID" value="NZ_HG422173.1"/>
</dbReference>
<dbReference type="PROSITE" id="PS50860">
    <property type="entry name" value="AA_TRNA_LIGASE_II_ALA"/>
    <property type="match status" value="1"/>
</dbReference>
<comment type="domain">
    <text evidence="12">Consists of three domains; the N-terminal catalytic domain, the editing domain and the C-terminal C-Ala domain. The editing domain removes incorrectly charged amino acids, while the C-Ala domain, along with tRNA(Ala), serves as a bridge to cooperatively bring together the editing and aminoacylation centers thus stimulating deacylation of misacylated tRNAs.</text>
</comment>
<evidence type="ECO:0000259" key="13">
    <source>
        <dbReference type="PROSITE" id="PS50860"/>
    </source>
</evidence>
<evidence type="ECO:0000256" key="8">
    <source>
        <dbReference type="ARBA" id="ARBA00022840"/>
    </source>
</evidence>
<dbReference type="Gene3D" id="2.40.30.130">
    <property type="match status" value="1"/>
</dbReference>
<dbReference type="InterPro" id="IPR003156">
    <property type="entry name" value="DHHA1_dom"/>
</dbReference>
<dbReference type="InterPro" id="IPR009000">
    <property type="entry name" value="Transl_B-barrel_sf"/>
</dbReference>
<dbReference type="HAMAP" id="MF_00036_B">
    <property type="entry name" value="Ala_tRNA_synth_B"/>
    <property type="match status" value="1"/>
</dbReference>
<dbReference type="InterPro" id="IPR050058">
    <property type="entry name" value="Ala-tRNA_ligase"/>
</dbReference>
<keyword evidence="6 12" id="KW-0547">Nucleotide-binding</keyword>
<dbReference type="FunCoup" id="M1Z0G1">
    <property type="interactions" value="509"/>
</dbReference>
<dbReference type="InterPro" id="IPR018165">
    <property type="entry name" value="Ala-tRNA-synth_IIc_core"/>
</dbReference>
<proteinExistence type="inferred from homology"/>
<dbReference type="Pfam" id="PF01411">
    <property type="entry name" value="tRNA-synt_2c"/>
    <property type="match status" value="1"/>
</dbReference>
<keyword evidence="8 12" id="KW-0067">ATP-binding</keyword>
<evidence type="ECO:0000256" key="5">
    <source>
        <dbReference type="ARBA" id="ARBA00022723"/>
    </source>
</evidence>
<organism evidence="14 15">
    <name type="scientific">Nitrospina gracilis (strain 3/211)</name>
    <dbReference type="NCBI Taxonomy" id="1266370"/>
    <lineage>
        <taxon>Bacteria</taxon>
        <taxon>Pseudomonadati</taxon>
        <taxon>Nitrospinota/Tectimicrobiota group</taxon>
        <taxon>Nitrospinota</taxon>
        <taxon>Nitrospinia</taxon>
        <taxon>Nitrospinales</taxon>
        <taxon>Nitrospinaceae</taxon>
        <taxon>Nitrospina</taxon>
    </lineage>
</organism>
<feature type="binding site" evidence="12">
    <location>
        <position position="572"/>
    </location>
    <ligand>
        <name>Zn(2+)</name>
        <dbReference type="ChEBI" id="CHEBI:29105"/>
    </ligand>
</feature>
<sequence length="879" mass="97458">MTGNEIRHLFLKYFEDRGHTVVPSDALVPKNDPSLLFTNAGMVQFKNVFLGQEKRDYTRAASSQKCVRAGGKHNDLEMVGRTARHHTFFEMLGNFSFGDYFKKEAIAYAWEFLTEIVKLPKDKLYISIYKDDEDAFQIWKNDIGLADDRIYRLGEEDNFWAMGNTGPCGPCSEIYIDQGEALGCGKPTCAVGCDCDRYLEIWNLVFMQYDRDEAGNMEPLPSPCIDTGMGLERLAAVLQGQPSNYDSDIMMGLIQHAAKITGKPYNASHENDVSLRVIADHARAATFLINDGVLPSNEGRGYVLRRIMRRALRHGKLLDQEKPFFHHITEDVIEKFQDVYADLKTNREFIQKVVTNEEVSFNNTLTFGTERLNEILDRLRQENKTTIPGEEVFKLYDTFGFPVDLVEETAKDTGFELDMSGFDRAMKEQREKAMASWKGSGEKQIAPIYTKIVQEHGGTLFDGYGGTEGEGRVLALLKDQKPVESAGEGDEIELVLDETPFYGESGGQVGDIGWAFHDRGRLEVTDTQKPLNNLIVHKAKVTQGTVSKGDALNLQVDARKRIDTANNHSATHLLHAALKEVLGPHVKQAGSLVEADRLRFDYTHFSPLTEEERERIEALVNEQIRANHEVETKVVSMEDALEEGAVALFGEKYDDHVRVVNVPGFSKELCGGTHVPATGTIGFFKITHEGGIASGVRRIEAVTGSRAYEWLQNEFGQLSGIRKLLKAQPNEEVNKIKKMMDRQRELEKEISALKDKLISGKGGGASLMDEVKQVSGVSLLVKKLEGMDAKTLRSFIDNAKNQIQSGVVVAGSNDNGKVMLAAGVTKDLTDRFHAGNILKEIAGIVGGSGGGRPDMAQAGGSQPEKLDDALNAVPGLLEK</sequence>
<evidence type="ECO:0000256" key="3">
    <source>
        <dbReference type="ARBA" id="ARBA00022555"/>
    </source>
</evidence>
<dbReference type="Pfam" id="PF07973">
    <property type="entry name" value="tRNA_SAD"/>
    <property type="match status" value="1"/>
</dbReference>
<dbReference type="Gene3D" id="3.30.54.20">
    <property type="match status" value="1"/>
</dbReference>
<comment type="catalytic activity">
    <reaction evidence="12">
        <text>tRNA(Ala) + L-alanine + ATP = L-alanyl-tRNA(Ala) + AMP + diphosphate</text>
        <dbReference type="Rhea" id="RHEA:12540"/>
        <dbReference type="Rhea" id="RHEA-COMP:9657"/>
        <dbReference type="Rhea" id="RHEA-COMP:9923"/>
        <dbReference type="ChEBI" id="CHEBI:30616"/>
        <dbReference type="ChEBI" id="CHEBI:33019"/>
        <dbReference type="ChEBI" id="CHEBI:57972"/>
        <dbReference type="ChEBI" id="CHEBI:78442"/>
        <dbReference type="ChEBI" id="CHEBI:78497"/>
        <dbReference type="ChEBI" id="CHEBI:456215"/>
        <dbReference type="EC" id="6.1.1.7"/>
    </reaction>
</comment>
<dbReference type="AlphaFoldDB" id="M1Z0G1"/>
<dbReference type="FunFam" id="3.10.310.40:FF:000001">
    <property type="entry name" value="Alanine--tRNA ligase"/>
    <property type="match status" value="1"/>
</dbReference>
<keyword evidence="11 12" id="KW-0030">Aminoacyl-tRNA synthetase</keyword>
<dbReference type="InterPro" id="IPR018163">
    <property type="entry name" value="Thr/Ala-tRNA-synth_IIc_edit"/>
</dbReference>
<dbReference type="EMBL" id="CAQJ01000065">
    <property type="protein sequence ID" value="CCQ91190.1"/>
    <property type="molecule type" value="Genomic_DNA"/>
</dbReference>
<dbReference type="GO" id="GO:0006419">
    <property type="term" value="P:alanyl-tRNA aminoacylation"/>
    <property type="evidence" value="ECO:0007669"/>
    <property type="project" value="UniProtKB-UniRule"/>
</dbReference>
<dbReference type="GO" id="GO:0000049">
    <property type="term" value="F:tRNA binding"/>
    <property type="evidence" value="ECO:0007669"/>
    <property type="project" value="UniProtKB-KW"/>
</dbReference>
<dbReference type="Proteomes" id="UP000011704">
    <property type="component" value="Unassembled WGS sequence"/>
</dbReference>
<name>M1Z0G1_NITG3</name>
<dbReference type="STRING" id="1266370.NITGR_590069"/>
<reference evidence="14 15" key="1">
    <citation type="journal article" date="2013" name="Front. Microbiol.">
        <title>The genome of Nitrospina gracilis illuminates the metabolism and evolution of the major marine nitrite oxidizer.</title>
        <authorList>
            <person name="Luecker S."/>
            <person name="Nowka B."/>
            <person name="Rattei T."/>
            <person name="Spieck E."/>
            <person name="and Daims H."/>
        </authorList>
    </citation>
    <scope>NUCLEOTIDE SEQUENCE [LARGE SCALE GENOMIC DNA]</scope>
    <source>
        <strain evidence="14 15">3/211</strain>
    </source>
</reference>
<dbReference type="OrthoDB" id="9803884at2"/>
<dbReference type="GO" id="GO:0002161">
    <property type="term" value="F:aminoacyl-tRNA deacylase activity"/>
    <property type="evidence" value="ECO:0007669"/>
    <property type="project" value="TreeGrafter"/>
</dbReference>
<dbReference type="SUPFAM" id="SSF50447">
    <property type="entry name" value="Translation proteins"/>
    <property type="match status" value="1"/>
</dbReference>
<dbReference type="SUPFAM" id="SSF55681">
    <property type="entry name" value="Class II aaRS and biotin synthetases"/>
    <property type="match status" value="1"/>
</dbReference>
<feature type="binding site" evidence="12">
    <location>
        <position position="568"/>
    </location>
    <ligand>
        <name>Zn(2+)</name>
        <dbReference type="ChEBI" id="CHEBI:29105"/>
    </ligand>
</feature>
<dbReference type="SUPFAM" id="SSF101353">
    <property type="entry name" value="Putative anticodon-binding domain of alanyl-tRNA synthetase (AlaRS)"/>
    <property type="match status" value="1"/>
</dbReference>
<comment type="subcellular location">
    <subcellularLocation>
        <location evidence="1 12">Cytoplasm</location>
    </subcellularLocation>
</comment>
<keyword evidence="7 12" id="KW-0862">Zinc</keyword>
<dbReference type="Gene3D" id="6.10.250.550">
    <property type="match status" value="1"/>
</dbReference>
<dbReference type="SMART" id="SM00863">
    <property type="entry name" value="tRNA_SAD"/>
    <property type="match status" value="1"/>
</dbReference>
<evidence type="ECO:0000313" key="15">
    <source>
        <dbReference type="Proteomes" id="UP000011704"/>
    </source>
</evidence>
<evidence type="ECO:0000256" key="9">
    <source>
        <dbReference type="ARBA" id="ARBA00022884"/>
    </source>
</evidence>
<evidence type="ECO:0000313" key="14">
    <source>
        <dbReference type="EMBL" id="CCQ91190.1"/>
    </source>
</evidence>
<comment type="cofactor">
    <cofactor evidence="12">
        <name>Zn(2+)</name>
        <dbReference type="ChEBI" id="CHEBI:29105"/>
    </cofactor>
    <text evidence="12">Binds 1 zinc ion per subunit.</text>
</comment>
<dbReference type="FunFam" id="3.30.980.10:FF:000004">
    <property type="entry name" value="Alanine--tRNA ligase, cytoplasmic"/>
    <property type="match status" value="1"/>
</dbReference>
<keyword evidence="4 12" id="KW-0436">Ligase</keyword>
<dbReference type="InterPro" id="IPR023033">
    <property type="entry name" value="Ala_tRNA_ligase_euk/bac"/>
</dbReference>
<keyword evidence="15" id="KW-1185">Reference proteome</keyword>
<evidence type="ECO:0000256" key="10">
    <source>
        <dbReference type="ARBA" id="ARBA00022917"/>
    </source>
</evidence>
<dbReference type="InterPro" id="IPR018162">
    <property type="entry name" value="Ala-tRNA-ligase_IIc_anticod-bd"/>
</dbReference>
<dbReference type="SUPFAM" id="SSF55186">
    <property type="entry name" value="ThrRS/AlaRS common domain"/>
    <property type="match status" value="1"/>
</dbReference>
<keyword evidence="5 12" id="KW-0479">Metal-binding</keyword>
<dbReference type="GO" id="GO:0004813">
    <property type="term" value="F:alanine-tRNA ligase activity"/>
    <property type="evidence" value="ECO:0007669"/>
    <property type="project" value="UniProtKB-UniRule"/>
</dbReference>
<evidence type="ECO:0000256" key="2">
    <source>
        <dbReference type="ARBA" id="ARBA00008226"/>
    </source>
</evidence>
<feature type="domain" description="Alanyl-transfer RNA synthetases family profile" evidence="13">
    <location>
        <begin position="1"/>
        <end position="713"/>
    </location>
</feature>
<comment type="similarity">
    <text evidence="2 12">Belongs to the class-II aminoacyl-tRNA synthetase family.</text>
</comment>
<dbReference type="PANTHER" id="PTHR11777">
    <property type="entry name" value="ALANYL-TRNA SYNTHETASE"/>
    <property type="match status" value="1"/>
</dbReference>
<feature type="binding site" evidence="12">
    <location>
        <position position="670"/>
    </location>
    <ligand>
        <name>Zn(2+)</name>
        <dbReference type="ChEBI" id="CHEBI:29105"/>
    </ligand>
</feature>
<dbReference type="GO" id="GO:0005524">
    <property type="term" value="F:ATP binding"/>
    <property type="evidence" value="ECO:0007669"/>
    <property type="project" value="UniProtKB-UniRule"/>
</dbReference>
<evidence type="ECO:0000256" key="4">
    <source>
        <dbReference type="ARBA" id="ARBA00022598"/>
    </source>
</evidence>
<dbReference type="InterPro" id="IPR002318">
    <property type="entry name" value="Ala-tRNA-lgiase_IIc"/>
</dbReference>
<dbReference type="InterPro" id="IPR045864">
    <property type="entry name" value="aa-tRNA-synth_II/BPL/LPL"/>
</dbReference>
<dbReference type="InterPro" id="IPR012947">
    <property type="entry name" value="tRNA_SAD"/>
</dbReference>
<evidence type="ECO:0000256" key="12">
    <source>
        <dbReference type="HAMAP-Rule" id="MF_00036"/>
    </source>
</evidence>
<comment type="caution">
    <text evidence="14">The sequence shown here is derived from an EMBL/GenBank/DDBJ whole genome shotgun (WGS) entry which is preliminary data.</text>
</comment>
<dbReference type="FunFam" id="3.30.930.10:FF:000004">
    <property type="entry name" value="Alanine--tRNA ligase"/>
    <property type="match status" value="1"/>
</dbReference>
<accession>M1Z0G1</accession>
<feature type="binding site" evidence="12">
    <location>
        <position position="674"/>
    </location>
    <ligand>
        <name>Zn(2+)</name>
        <dbReference type="ChEBI" id="CHEBI:29105"/>
    </ligand>
</feature>
<dbReference type="HOGENOM" id="CLU_004485_1_1_0"/>
<keyword evidence="3 12" id="KW-0820">tRNA-binding</keyword>
<dbReference type="CDD" id="cd00673">
    <property type="entry name" value="AlaRS_core"/>
    <property type="match status" value="1"/>
</dbReference>
<dbReference type="Gene3D" id="3.30.980.10">
    <property type="entry name" value="Threonyl-trna Synthetase, Chain A, domain 2"/>
    <property type="match status" value="1"/>
</dbReference>
<dbReference type="PRINTS" id="PR00980">
    <property type="entry name" value="TRNASYNTHALA"/>
</dbReference>
<dbReference type="Gene3D" id="3.10.310.40">
    <property type="match status" value="1"/>
</dbReference>
<protein>
    <recommendedName>
        <fullName evidence="12">Alanine--tRNA ligase</fullName>
        <ecNumber evidence="12">6.1.1.7</ecNumber>
    </recommendedName>
    <alternativeName>
        <fullName evidence="12">Alanyl-tRNA synthetase</fullName>
        <shortName evidence="12">AlaRS</shortName>
    </alternativeName>
</protein>
<dbReference type="NCBIfam" id="TIGR00344">
    <property type="entry name" value="alaS"/>
    <property type="match status" value="1"/>
</dbReference>
<dbReference type="InterPro" id="IPR018164">
    <property type="entry name" value="Ala-tRNA-synth_IIc_N"/>
</dbReference>
<evidence type="ECO:0000256" key="6">
    <source>
        <dbReference type="ARBA" id="ARBA00022741"/>
    </source>
</evidence>
<gene>
    <name evidence="12 14" type="primary">alaS</name>
    <name evidence="14" type="ORF">NITGR_590069</name>
</gene>
<dbReference type="Pfam" id="PF02272">
    <property type="entry name" value="DHHA1"/>
    <property type="match status" value="1"/>
</dbReference>
<keyword evidence="9 12" id="KW-0694">RNA-binding</keyword>
<comment type="function">
    <text evidence="12">Catalyzes the attachment of alanine to tRNA(Ala) in a two-step reaction: alanine is first activated by ATP to form Ala-AMP and then transferred to the acceptor end of tRNA(Ala). Also edits incorrectly charged Ser-tRNA(Ala) and Gly-tRNA(Ala) via its editing domain.</text>
</comment>
<keyword evidence="10 12" id="KW-0648">Protein biosynthesis</keyword>
<dbReference type="PANTHER" id="PTHR11777:SF9">
    <property type="entry name" value="ALANINE--TRNA LIGASE, CYTOPLASMIC"/>
    <property type="match status" value="1"/>
</dbReference>
<dbReference type="FunFam" id="2.40.30.130:FF:000001">
    <property type="entry name" value="Alanine--tRNA ligase"/>
    <property type="match status" value="1"/>
</dbReference>
<dbReference type="GO" id="GO:0008270">
    <property type="term" value="F:zinc ion binding"/>
    <property type="evidence" value="ECO:0007669"/>
    <property type="project" value="UniProtKB-UniRule"/>
</dbReference>